<sequence length="210" mass="23489">MKERLQALDMTTVAAAQHSNISRQTWHKLLRADIDEARISTLIKVAATLETHPLSMMRIYFYGNPLPQRHNKLGDNAKIASSFIADITYPDNSMVQTGQAFEKIWEVANMGTMPWVGWRLQCVDEHLSVHPVTGSEHYKGNGVQYGLLPLQDSIPIPTTQPGEKVRLAVQLRAPDLPCTAISHWKSLNEFGEIALPNITGLYCMVKVVTL</sequence>
<dbReference type="PANTHER" id="PTHR20930">
    <property type="entry name" value="OVARIAN CARCINOMA ANTIGEN CA125-RELATED"/>
    <property type="match status" value="1"/>
</dbReference>
<name>A0A1Y1QMN9_9GAMM</name>
<dbReference type="Proteomes" id="UP000192491">
    <property type="component" value="Unassembled WGS sequence"/>
</dbReference>
<dbReference type="InterPro" id="IPR010982">
    <property type="entry name" value="Lambda_DNA-bd_dom_sf"/>
</dbReference>
<gene>
    <name evidence="2" type="ORF">BWK73_23940</name>
</gene>
<dbReference type="PANTHER" id="PTHR20930:SF0">
    <property type="entry name" value="PROTEIN ILRUN"/>
    <property type="match status" value="1"/>
</dbReference>
<evidence type="ECO:0000313" key="2">
    <source>
        <dbReference type="EMBL" id="OQX08979.1"/>
    </source>
</evidence>
<organism evidence="2 3">
    <name type="scientific">Thiothrix lacustris</name>
    <dbReference type="NCBI Taxonomy" id="525917"/>
    <lineage>
        <taxon>Bacteria</taxon>
        <taxon>Pseudomonadati</taxon>
        <taxon>Pseudomonadota</taxon>
        <taxon>Gammaproteobacteria</taxon>
        <taxon>Thiotrichales</taxon>
        <taxon>Thiotrichaceae</taxon>
        <taxon>Thiothrix</taxon>
    </lineage>
</organism>
<dbReference type="SUPFAM" id="SSF47413">
    <property type="entry name" value="lambda repressor-like DNA-binding domains"/>
    <property type="match status" value="1"/>
</dbReference>
<accession>A0A1Y1QMN9</accession>
<protein>
    <recommendedName>
        <fullName evidence="1">Nbr1 FW domain-containing protein</fullName>
    </recommendedName>
</protein>
<evidence type="ECO:0000313" key="3">
    <source>
        <dbReference type="Proteomes" id="UP000192491"/>
    </source>
</evidence>
<dbReference type="GO" id="GO:0003677">
    <property type="term" value="F:DNA binding"/>
    <property type="evidence" value="ECO:0007669"/>
    <property type="project" value="InterPro"/>
</dbReference>
<dbReference type="Gene3D" id="2.60.40.10">
    <property type="entry name" value="Immunoglobulins"/>
    <property type="match status" value="1"/>
</dbReference>
<reference evidence="2 3" key="1">
    <citation type="submission" date="2017-01" db="EMBL/GenBank/DDBJ databases">
        <title>Novel large sulfur bacteria in the metagenomes of groundwater-fed chemosynthetic microbial mats in the Lake Huron basin.</title>
        <authorList>
            <person name="Sharrar A.M."/>
            <person name="Flood B.E."/>
            <person name="Bailey J.V."/>
            <person name="Jones D.S."/>
            <person name="Biddanda B."/>
            <person name="Ruberg S.A."/>
            <person name="Marcus D.N."/>
            <person name="Dick G.J."/>
        </authorList>
    </citation>
    <scope>NUCLEOTIDE SEQUENCE [LARGE SCALE GENOMIC DNA]</scope>
    <source>
        <strain evidence="2">A8</strain>
    </source>
</reference>
<dbReference type="InterPro" id="IPR032350">
    <property type="entry name" value="Nbr1_FW"/>
</dbReference>
<evidence type="ECO:0000259" key="1">
    <source>
        <dbReference type="Pfam" id="PF16158"/>
    </source>
</evidence>
<dbReference type="Pfam" id="PF16158">
    <property type="entry name" value="N_BRCA1_IG"/>
    <property type="match status" value="1"/>
</dbReference>
<dbReference type="CDD" id="cd14947">
    <property type="entry name" value="NBR1_like"/>
    <property type="match status" value="1"/>
</dbReference>
<proteinExistence type="predicted"/>
<feature type="domain" description="Nbr1 FW" evidence="1">
    <location>
        <begin position="88"/>
        <end position="188"/>
    </location>
</feature>
<dbReference type="AlphaFoldDB" id="A0A1Y1QMN9"/>
<dbReference type="EMBL" id="MTEJ01000158">
    <property type="protein sequence ID" value="OQX08979.1"/>
    <property type="molecule type" value="Genomic_DNA"/>
</dbReference>
<comment type="caution">
    <text evidence="2">The sequence shown here is derived from an EMBL/GenBank/DDBJ whole genome shotgun (WGS) entry which is preliminary data.</text>
</comment>
<dbReference type="InterPro" id="IPR013783">
    <property type="entry name" value="Ig-like_fold"/>
</dbReference>